<proteinExistence type="predicted"/>
<evidence type="ECO:0000256" key="3">
    <source>
        <dbReference type="SAM" id="Phobius"/>
    </source>
</evidence>
<feature type="region of interest" description="Disordered" evidence="2">
    <location>
        <begin position="204"/>
        <end position="227"/>
    </location>
</feature>
<feature type="coiled-coil region" evidence="1">
    <location>
        <begin position="110"/>
        <end position="162"/>
    </location>
</feature>
<reference evidence="4" key="1">
    <citation type="journal article" date="2020" name="Stud. Mycol.">
        <title>101 Dothideomycetes genomes: a test case for predicting lifestyles and emergence of pathogens.</title>
        <authorList>
            <person name="Haridas S."/>
            <person name="Albert R."/>
            <person name="Binder M."/>
            <person name="Bloem J."/>
            <person name="Labutti K."/>
            <person name="Salamov A."/>
            <person name="Andreopoulos B."/>
            <person name="Baker S."/>
            <person name="Barry K."/>
            <person name="Bills G."/>
            <person name="Bluhm B."/>
            <person name="Cannon C."/>
            <person name="Castanera R."/>
            <person name="Culley D."/>
            <person name="Daum C."/>
            <person name="Ezra D."/>
            <person name="Gonzalez J."/>
            <person name="Henrissat B."/>
            <person name="Kuo A."/>
            <person name="Liang C."/>
            <person name="Lipzen A."/>
            <person name="Lutzoni F."/>
            <person name="Magnuson J."/>
            <person name="Mondo S."/>
            <person name="Nolan M."/>
            <person name="Ohm R."/>
            <person name="Pangilinan J."/>
            <person name="Park H.-J."/>
            <person name="Ramirez L."/>
            <person name="Alfaro M."/>
            <person name="Sun H."/>
            <person name="Tritt A."/>
            <person name="Yoshinaga Y."/>
            <person name="Zwiers L.-H."/>
            <person name="Turgeon B."/>
            <person name="Goodwin S."/>
            <person name="Spatafora J."/>
            <person name="Crous P."/>
            <person name="Grigoriev I."/>
        </authorList>
    </citation>
    <scope>NUCLEOTIDE SEQUENCE</scope>
    <source>
        <strain evidence="4">CBS 115976</strain>
    </source>
</reference>
<keyword evidence="3" id="KW-0812">Transmembrane</keyword>
<feature type="coiled-coil region" evidence="1">
    <location>
        <begin position="302"/>
        <end position="370"/>
    </location>
</feature>
<sequence>MFTTVFIAQNINSIRSILDRMEKMLRVAESDDLPQMILRSSSSSTPKCPEPPTEKLWDIIEQRYDALPRFEHTLYTVLAVIATVLLIFGIILVVLACTGRIDPENSRTRIHNLQDAIDALIATLQATRDKQAVDQKLHISEIMQLQDTINELQAKLQAADIKPEVDERSTNTTETHHAQTNNLDHLDYPHEWQQILQKCKDMLESRPRASENKPEVDKPSTNAKESRHADFKMIDFKVPECTLREPRDFGDLLLAQQRAVGNKSGWNKSSTKTTGVLSVPYNDIFGTEHQGSSIKSPQEFEHIRLQKNIDELQLRLHAVENKLEIHQCTGKFTDRKNQTDEEITNRILEQREHRQRLQRIKREINEASAAIPATVAASVASSSDDAGILTPTSSEGTDNGRDSTERVK</sequence>
<evidence type="ECO:0000313" key="4">
    <source>
        <dbReference type="EMBL" id="KAF2663321.1"/>
    </source>
</evidence>
<dbReference type="Proteomes" id="UP000799302">
    <property type="component" value="Unassembled WGS sequence"/>
</dbReference>
<feature type="transmembrane region" description="Helical" evidence="3">
    <location>
        <begin position="74"/>
        <end position="97"/>
    </location>
</feature>
<feature type="region of interest" description="Disordered" evidence="2">
    <location>
        <begin position="378"/>
        <end position="408"/>
    </location>
</feature>
<evidence type="ECO:0000313" key="5">
    <source>
        <dbReference type="Proteomes" id="UP000799302"/>
    </source>
</evidence>
<protein>
    <submittedName>
        <fullName evidence="4">Uncharacterized protein</fullName>
    </submittedName>
</protein>
<keyword evidence="5" id="KW-1185">Reference proteome</keyword>
<keyword evidence="3" id="KW-1133">Transmembrane helix</keyword>
<keyword evidence="1" id="KW-0175">Coiled coil</keyword>
<gene>
    <name evidence="4" type="ORF">BT63DRAFT_484401</name>
</gene>
<accession>A0A6A6TVH9</accession>
<dbReference type="AlphaFoldDB" id="A0A6A6TVH9"/>
<evidence type="ECO:0000256" key="2">
    <source>
        <dbReference type="SAM" id="MobiDB-lite"/>
    </source>
</evidence>
<organism evidence="4 5">
    <name type="scientific">Microthyrium microscopicum</name>
    <dbReference type="NCBI Taxonomy" id="703497"/>
    <lineage>
        <taxon>Eukaryota</taxon>
        <taxon>Fungi</taxon>
        <taxon>Dikarya</taxon>
        <taxon>Ascomycota</taxon>
        <taxon>Pezizomycotina</taxon>
        <taxon>Dothideomycetes</taxon>
        <taxon>Dothideomycetes incertae sedis</taxon>
        <taxon>Microthyriales</taxon>
        <taxon>Microthyriaceae</taxon>
        <taxon>Microthyrium</taxon>
    </lineage>
</organism>
<dbReference type="EMBL" id="MU004246">
    <property type="protein sequence ID" value="KAF2663321.1"/>
    <property type="molecule type" value="Genomic_DNA"/>
</dbReference>
<feature type="region of interest" description="Disordered" evidence="2">
    <location>
        <begin position="164"/>
        <end position="186"/>
    </location>
</feature>
<evidence type="ECO:0000256" key="1">
    <source>
        <dbReference type="SAM" id="Coils"/>
    </source>
</evidence>
<keyword evidence="3" id="KW-0472">Membrane</keyword>
<name>A0A6A6TVH9_9PEZI</name>
<feature type="compositionally biased region" description="Basic and acidic residues" evidence="2">
    <location>
        <begin position="164"/>
        <end position="177"/>
    </location>
</feature>
<feature type="compositionally biased region" description="Basic and acidic residues" evidence="2">
    <location>
        <begin position="398"/>
        <end position="408"/>
    </location>
</feature>